<dbReference type="InterPro" id="IPR029063">
    <property type="entry name" value="SAM-dependent_MTases_sf"/>
</dbReference>
<dbReference type="Gene3D" id="3.40.50.150">
    <property type="entry name" value="Vaccinia Virus protein VP39"/>
    <property type="match status" value="1"/>
</dbReference>
<sequence>MNTEYQDYTLEQQPAIPDNLPVLLEGNELKEATNRLAQEVQAKIRQRQQEVPTAFDYYLDILIEQLHQLDKDLPWEESSKHLSGTEGERLRQGLQQLRLFLSRRSQGRFVSFHERFTTPEIALGMMTDIGLYEPAMSQGVAECMQWKGMPLFKTAFDFNIYTMMLWDIKPRTIIELGSGVGSSAIWLADLMKIFEIQGHIFSVDLKKLELQHNGVSFIQGDCNQIEEVFAEDFLRNAPHPWLFIEDAHVNVHGVLCHFHRYFKQGDYVVIEESLFQKDAIGRFLMKYPDCYKIDTYYTDFFGGNITCAMDSIFVRN</sequence>
<dbReference type="InterPro" id="IPR007072">
    <property type="entry name" value="RNMT_CmcI"/>
</dbReference>
<comment type="caution">
    <text evidence="1">The sequence shown here is derived from an EMBL/GenBank/DDBJ whole genome shotgun (WGS) entry which is preliminary data.</text>
</comment>
<dbReference type="Pfam" id="PF04989">
    <property type="entry name" value="RMNT_CmcI"/>
    <property type="match status" value="1"/>
</dbReference>
<evidence type="ECO:0000313" key="2">
    <source>
        <dbReference type="Proteomes" id="UP000076925"/>
    </source>
</evidence>
<keyword evidence="2" id="KW-1185">Reference proteome</keyword>
<name>A0A139WVY9_9CYAN</name>
<evidence type="ECO:0000313" key="1">
    <source>
        <dbReference type="EMBL" id="KYC36600.1"/>
    </source>
</evidence>
<dbReference type="EMBL" id="ANNX02000047">
    <property type="protein sequence ID" value="KYC36600.1"/>
    <property type="molecule type" value="Genomic_DNA"/>
</dbReference>
<proteinExistence type="predicted"/>
<dbReference type="GO" id="GO:0008610">
    <property type="term" value="P:lipid biosynthetic process"/>
    <property type="evidence" value="ECO:0007669"/>
    <property type="project" value="InterPro"/>
</dbReference>
<reference evidence="1 2" key="1">
    <citation type="journal article" date="2013" name="Genome Biol. Evol.">
        <title>Genomes of Stigonematalean cyanobacteria (subsection V) and the evolution of oxygenic photosynthesis from prokaryotes to plastids.</title>
        <authorList>
            <person name="Dagan T."/>
            <person name="Roettger M."/>
            <person name="Stucken K."/>
            <person name="Landan G."/>
            <person name="Koch R."/>
            <person name="Major P."/>
            <person name="Gould S.B."/>
            <person name="Goremykin V.V."/>
            <person name="Rippka R."/>
            <person name="Tandeau de Marsac N."/>
            <person name="Gugger M."/>
            <person name="Lockhart P.J."/>
            <person name="Allen J.F."/>
            <person name="Brune I."/>
            <person name="Maus I."/>
            <person name="Puhler A."/>
            <person name="Martin W.F."/>
        </authorList>
    </citation>
    <scope>NUCLEOTIDE SEQUENCE [LARGE SCALE GENOMIC DNA]</scope>
    <source>
        <strain evidence="1 2">PCC 7110</strain>
    </source>
</reference>
<protein>
    <submittedName>
        <fullName evidence="1">Uncharacterized protein</fullName>
    </submittedName>
</protein>
<dbReference type="STRING" id="128403.WA1_43730"/>
<dbReference type="AlphaFoldDB" id="A0A139WVY9"/>
<dbReference type="OrthoDB" id="460413at2"/>
<dbReference type="SUPFAM" id="SSF53335">
    <property type="entry name" value="S-adenosyl-L-methionine-dependent methyltransferases"/>
    <property type="match status" value="1"/>
</dbReference>
<gene>
    <name evidence="1" type="ORF">WA1_43730</name>
</gene>
<organism evidence="1 2">
    <name type="scientific">Scytonema hofmannii PCC 7110</name>
    <dbReference type="NCBI Taxonomy" id="128403"/>
    <lineage>
        <taxon>Bacteria</taxon>
        <taxon>Bacillati</taxon>
        <taxon>Cyanobacteriota</taxon>
        <taxon>Cyanophyceae</taxon>
        <taxon>Nostocales</taxon>
        <taxon>Scytonemataceae</taxon>
        <taxon>Scytonema</taxon>
    </lineage>
</organism>
<dbReference type="GO" id="GO:0008168">
    <property type="term" value="F:methyltransferase activity"/>
    <property type="evidence" value="ECO:0007669"/>
    <property type="project" value="InterPro"/>
</dbReference>
<dbReference type="Proteomes" id="UP000076925">
    <property type="component" value="Unassembled WGS sequence"/>
</dbReference>
<dbReference type="RefSeq" id="WP_017744623.1">
    <property type="nucleotide sequence ID" value="NZ_KQ976354.1"/>
</dbReference>
<accession>A0A139WVY9</accession>